<dbReference type="FunFam" id="3.40.50.790:FF:000001">
    <property type="entry name" value="50S ribosomal protein L1"/>
    <property type="match status" value="1"/>
</dbReference>
<reference evidence="5 6" key="1">
    <citation type="submission" date="2016-04" db="EMBL/GenBank/DDBJ databases">
        <title>Evolutionary innovation and constraint leading to complex multicellularity in the Ascomycota.</title>
        <authorList>
            <person name="Cisse O."/>
            <person name="Nguyen A."/>
            <person name="Hewitt D.A."/>
            <person name="Jedd G."/>
            <person name="Stajich J.E."/>
        </authorList>
    </citation>
    <scope>NUCLEOTIDE SEQUENCE [LARGE SCALE GENOMIC DNA]</scope>
    <source>
        <strain evidence="5 6">DAH-3</strain>
    </source>
</reference>
<dbReference type="CDD" id="cd00403">
    <property type="entry name" value="Ribosomal_L1"/>
    <property type="match status" value="1"/>
</dbReference>
<dbReference type="Gene3D" id="3.30.190.20">
    <property type="match status" value="1"/>
</dbReference>
<organism evidence="5 6">
    <name type="scientific">Neolecta irregularis (strain DAH-3)</name>
    <dbReference type="NCBI Taxonomy" id="1198029"/>
    <lineage>
        <taxon>Eukaryota</taxon>
        <taxon>Fungi</taxon>
        <taxon>Dikarya</taxon>
        <taxon>Ascomycota</taxon>
        <taxon>Taphrinomycotina</taxon>
        <taxon>Neolectales</taxon>
        <taxon>Neolectaceae</taxon>
        <taxon>Neolecta</taxon>
    </lineage>
</organism>
<protein>
    <recommendedName>
        <fullName evidence="4">Ribosomal protein</fullName>
    </recommendedName>
</protein>
<evidence type="ECO:0000256" key="1">
    <source>
        <dbReference type="ARBA" id="ARBA00010531"/>
    </source>
</evidence>
<comment type="caution">
    <text evidence="5">The sequence shown here is derived from an EMBL/GenBank/DDBJ whole genome shotgun (WGS) entry which is preliminary data.</text>
</comment>
<dbReference type="InterPro" id="IPR016095">
    <property type="entry name" value="Ribosomal_uL1_3-a/b-sand"/>
</dbReference>
<dbReference type="InterPro" id="IPR023673">
    <property type="entry name" value="Ribosomal_uL1_CS"/>
</dbReference>
<dbReference type="PIRSF" id="PIRSF002155">
    <property type="entry name" value="Ribosomal_L1"/>
    <property type="match status" value="1"/>
</dbReference>
<dbReference type="AlphaFoldDB" id="A0A1U7LGR0"/>
<dbReference type="GO" id="GO:0003723">
    <property type="term" value="F:RNA binding"/>
    <property type="evidence" value="ECO:0007669"/>
    <property type="project" value="InterPro"/>
</dbReference>
<sequence length="257" mass="28062">MSLLSFVLQRPAPLRKWICPSCRSYAKRSTVDRKALKEKEFSQHVPLKSLTVSEAARYLRAAEIGYPCHSSAISLDVRLRTEKGVAPVRGSVKLPHSIASKPKVCVFATGKHAQVALKAGADFVGGEELVEKVKGGFLDFDKCYAHPDMLSLLKPLGKILGPKGLMPSAKRGTVTINLVHALRVAEGKIDFREKGGHVRMKIAKIDFRDSQIQENVQVIIENVRAGQEKIDTKVNLGIEEISLTSTNGPGIPLVGFS</sequence>
<dbReference type="Gene3D" id="3.40.50.790">
    <property type="match status" value="1"/>
</dbReference>
<evidence type="ECO:0000256" key="2">
    <source>
        <dbReference type="ARBA" id="ARBA00022980"/>
    </source>
</evidence>
<dbReference type="STRING" id="1198029.A0A1U7LGR0"/>
<accession>A0A1U7LGR0</accession>
<dbReference type="SUPFAM" id="SSF56808">
    <property type="entry name" value="Ribosomal protein L1"/>
    <property type="match status" value="1"/>
</dbReference>
<name>A0A1U7LGR0_NEOID</name>
<dbReference type="OMA" id="EFRVDKH"/>
<evidence type="ECO:0000313" key="5">
    <source>
        <dbReference type="EMBL" id="OLL21783.1"/>
    </source>
</evidence>
<evidence type="ECO:0000256" key="3">
    <source>
        <dbReference type="ARBA" id="ARBA00023274"/>
    </source>
</evidence>
<dbReference type="InterPro" id="IPR002143">
    <property type="entry name" value="Ribosomal_uL1"/>
</dbReference>
<dbReference type="InterPro" id="IPR023674">
    <property type="entry name" value="Ribosomal_uL1-like"/>
</dbReference>
<dbReference type="GO" id="GO:0006412">
    <property type="term" value="P:translation"/>
    <property type="evidence" value="ECO:0007669"/>
    <property type="project" value="InterPro"/>
</dbReference>
<keyword evidence="6" id="KW-1185">Reference proteome</keyword>
<dbReference type="GO" id="GO:0003735">
    <property type="term" value="F:structural constituent of ribosome"/>
    <property type="evidence" value="ECO:0007669"/>
    <property type="project" value="InterPro"/>
</dbReference>
<dbReference type="PANTHER" id="PTHR36427:SF3">
    <property type="entry name" value="LARGE RIBOSOMAL SUBUNIT PROTEIN UL1M"/>
    <property type="match status" value="1"/>
</dbReference>
<dbReference type="Pfam" id="PF00687">
    <property type="entry name" value="Ribosomal_L1"/>
    <property type="match status" value="1"/>
</dbReference>
<dbReference type="PANTHER" id="PTHR36427">
    <property type="entry name" value="54S RIBOSOMAL PROTEIN L1, MITOCHONDRIAL"/>
    <property type="match status" value="1"/>
</dbReference>
<dbReference type="Proteomes" id="UP000186594">
    <property type="component" value="Unassembled WGS sequence"/>
</dbReference>
<keyword evidence="2 4" id="KW-0689">Ribosomal protein</keyword>
<keyword evidence="3 4" id="KW-0687">Ribonucleoprotein</keyword>
<dbReference type="PROSITE" id="PS01199">
    <property type="entry name" value="RIBOSOMAL_L1"/>
    <property type="match status" value="1"/>
</dbReference>
<gene>
    <name evidence="5" type="ORF">NEOLI_000965</name>
</gene>
<dbReference type="GO" id="GO:0005762">
    <property type="term" value="C:mitochondrial large ribosomal subunit"/>
    <property type="evidence" value="ECO:0007669"/>
    <property type="project" value="TreeGrafter"/>
</dbReference>
<evidence type="ECO:0000256" key="4">
    <source>
        <dbReference type="RuleBase" id="RU000659"/>
    </source>
</evidence>
<evidence type="ECO:0000313" key="6">
    <source>
        <dbReference type="Proteomes" id="UP000186594"/>
    </source>
</evidence>
<dbReference type="InterPro" id="IPR028364">
    <property type="entry name" value="Ribosomal_uL1/biogenesis"/>
</dbReference>
<comment type="similarity">
    <text evidence="1 4">Belongs to the universal ribosomal protein uL1 family.</text>
</comment>
<dbReference type="OrthoDB" id="1747252at2759"/>
<dbReference type="EMBL" id="LXFE01004245">
    <property type="protein sequence ID" value="OLL21783.1"/>
    <property type="molecule type" value="Genomic_DNA"/>
</dbReference>
<proteinExistence type="inferred from homology"/>